<dbReference type="GO" id="GO:0006310">
    <property type="term" value="P:DNA recombination"/>
    <property type="evidence" value="ECO:0007669"/>
    <property type="project" value="UniProtKB-KW"/>
</dbReference>
<evidence type="ECO:0000259" key="7">
    <source>
        <dbReference type="PROSITE" id="PS51900"/>
    </source>
</evidence>
<proteinExistence type="inferred from homology"/>
<comment type="similarity">
    <text evidence="1">Belongs to the 'phage' integrase family.</text>
</comment>
<evidence type="ECO:0000313" key="9">
    <source>
        <dbReference type="Proteomes" id="UP000717624"/>
    </source>
</evidence>
<organism evidence="8 9">
    <name type="scientific">Brevibacillus fulvus</name>
    <dbReference type="NCBI Taxonomy" id="1125967"/>
    <lineage>
        <taxon>Bacteria</taxon>
        <taxon>Bacillati</taxon>
        <taxon>Bacillota</taxon>
        <taxon>Bacilli</taxon>
        <taxon>Bacillales</taxon>
        <taxon>Paenibacillaceae</taxon>
        <taxon>Brevibacillus</taxon>
    </lineage>
</organism>
<dbReference type="RefSeq" id="WP_204520130.1">
    <property type="nucleotide sequence ID" value="NZ_BAABIN010000004.1"/>
</dbReference>
<dbReference type="GO" id="GO:0003677">
    <property type="term" value="F:DNA binding"/>
    <property type="evidence" value="ECO:0007669"/>
    <property type="project" value="UniProtKB-UniRule"/>
</dbReference>
<dbReference type="Pfam" id="PF02899">
    <property type="entry name" value="Phage_int_SAM_1"/>
    <property type="match status" value="1"/>
</dbReference>
<accession>A0A938Y693</accession>
<dbReference type="InterPro" id="IPR044068">
    <property type="entry name" value="CB"/>
</dbReference>
<evidence type="ECO:0000259" key="6">
    <source>
        <dbReference type="PROSITE" id="PS51898"/>
    </source>
</evidence>
<dbReference type="Proteomes" id="UP000717624">
    <property type="component" value="Unassembled WGS sequence"/>
</dbReference>
<evidence type="ECO:0000256" key="2">
    <source>
        <dbReference type="ARBA" id="ARBA00022908"/>
    </source>
</evidence>
<evidence type="ECO:0000256" key="1">
    <source>
        <dbReference type="ARBA" id="ARBA00008857"/>
    </source>
</evidence>
<dbReference type="Gene3D" id="1.10.443.10">
    <property type="entry name" value="Intergrase catalytic core"/>
    <property type="match status" value="1"/>
</dbReference>
<keyword evidence="4" id="KW-0233">DNA recombination</keyword>
<dbReference type="SUPFAM" id="SSF56349">
    <property type="entry name" value="DNA breaking-rejoining enzymes"/>
    <property type="match status" value="1"/>
</dbReference>
<dbReference type="InterPro" id="IPR013762">
    <property type="entry name" value="Integrase-like_cat_sf"/>
</dbReference>
<dbReference type="PANTHER" id="PTHR30349:SF64">
    <property type="entry name" value="PROPHAGE INTEGRASE INTD-RELATED"/>
    <property type="match status" value="1"/>
</dbReference>
<dbReference type="AlphaFoldDB" id="A0A938Y693"/>
<dbReference type="PROSITE" id="PS51898">
    <property type="entry name" value="TYR_RECOMBINASE"/>
    <property type="match status" value="1"/>
</dbReference>
<feature type="domain" description="Core-binding (CB)" evidence="7">
    <location>
        <begin position="20"/>
        <end position="95"/>
    </location>
</feature>
<evidence type="ECO:0000256" key="3">
    <source>
        <dbReference type="ARBA" id="ARBA00023125"/>
    </source>
</evidence>
<dbReference type="Pfam" id="PF00589">
    <property type="entry name" value="Phage_integrase"/>
    <property type="match status" value="1"/>
</dbReference>
<evidence type="ECO:0000313" key="8">
    <source>
        <dbReference type="EMBL" id="MBM7592317.1"/>
    </source>
</evidence>
<keyword evidence="2" id="KW-0229">DNA integration</keyword>
<keyword evidence="3 5" id="KW-0238">DNA-binding</keyword>
<keyword evidence="9" id="KW-1185">Reference proteome</keyword>
<dbReference type="Gene3D" id="1.10.150.130">
    <property type="match status" value="1"/>
</dbReference>
<reference evidence="8" key="1">
    <citation type="submission" date="2021-01" db="EMBL/GenBank/DDBJ databases">
        <title>Genomic Encyclopedia of Type Strains, Phase IV (KMG-IV): sequencing the most valuable type-strain genomes for metagenomic binning, comparative biology and taxonomic classification.</title>
        <authorList>
            <person name="Goeker M."/>
        </authorList>
    </citation>
    <scope>NUCLEOTIDE SEQUENCE</scope>
    <source>
        <strain evidence="8">DSM 25523</strain>
    </source>
</reference>
<dbReference type="InterPro" id="IPR011010">
    <property type="entry name" value="DNA_brk_join_enz"/>
</dbReference>
<dbReference type="InterPro" id="IPR050090">
    <property type="entry name" value="Tyrosine_recombinase_XerCD"/>
</dbReference>
<evidence type="ECO:0000256" key="4">
    <source>
        <dbReference type="ARBA" id="ARBA00023172"/>
    </source>
</evidence>
<feature type="domain" description="Tyr recombinase" evidence="6">
    <location>
        <begin position="116"/>
        <end position="291"/>
    </location>
</feature>
<dbReference type="InterPro" id="IPR002104">
    <property type="entry name" value="Integrase_catalytic"/>
</dbReference>
<evidence type="ECO:0000256" key="5">
    <source>
        <dbReference type="PROSITE-ProRule" id="PRU01248"/>
    </source>
</evidence>
<dbReference type="PROSITE" id="PS51900">
    <property type="entry name" value="CB"/>
    <property type="match status" value="1"/>
</dbReference>
<dbReference type="InterPro" id="IPR010998">
    <property type="entry name" value="Integrase_recombinase_N"/>
</dbReference>
<dbReference type="PANTHER" id="PTHR30349">
    <property type="entry name" value="PHAGE INTEGRASE-RELATED"/>
    <property type="match status" value="1"/>
</dbReference>
<sequence length="293" mass="33202">MNQEFNSTRNVSVIGIRTSDTDGDVIKKWLHNKSKHTKEAYYTDVKQFLNFFDDKRLSQVTVDDLQAFEESLSNLSPASRYRKLAAIKSLLSFGQKIGYLPVNVGAAMRLRKPKDTLDDRILSEVDVLRMIAFEPNQRNRVLLALFYVSGIRVSELCNLTWRDVQPNGNAGQIIIRGKKGESRAIPLPSIVWTELASIQKSSELKDPVFRSRKSGKKLNRSQVFRIVRVAAKRAGISKNVSCYWLRHAHAFHALDRGASIHLVQKTLGHSSIQATGRYLRNISDDSSSLYLKI</sequence>
<protein>
    <submittedName>
        <fullName evidence="8">Integrase/recombinase XerD</fullName>
    </submittedName>
</protein>
<dbReference type="EMBL" id="JAFBEB010000025">
    <property type="protein sequence ID" value="MBM7592317.1"/>
    <property type="molecule type" value="Genomic_DNA"/>
</dbReference>
<dbReference type="InterPro" id="IPR004107">
    <property type="entry name" value="Integrase_SAM-like_N"/>
</dbReference>
<gene>
    <name evidence="8" type="ORF">JOD01_003979</name>
</gene>
<dbReference type="GO" id="GO:0015074">
    <property type="term" value="P:DNA integration"/>
    <property type="evidence" value="ECO:0007669"/>
    <property type="project" value="UniProtKB-KW"/>
</dbReference>
<name>A0A938Y693_9BACL</name>
<comment type="caution">
    <text evidence="8">The sequence shown here is derived from an EMBL/GenBank/DDBJ whole genome shotgun (WGS) entry which is preliminary data.</text>
</comment>